<dbReference type="InterPro" id="IPR010998">
    <property type="entry name" value="Integrase_recombinase_N"/>
</dbReference>
<evidence type="ECO:0000256" key="1">
    <source>
        <dbReference type="ARBA" id="ARBA00023125"/>
    </source>
</evidence>
<accession>A0AAE0SMD0</accession>
<evidence type="ECO:0000313" key="3">
    <source>
        <dbReference type="Proteomes" id="UP001195483"/>
    </source>
</evidence>
<gene>
    <name evidence="2" type="ORF">CHS0354_030736</name>
</gene>
<proteinExistence type="predicted"/>
<keyword evidence="3" id="KW-1185">Reference proteome</keyword>
<reference evidence="2" key="1">
    <citation type="journal article" date="2021" name="Genome Biol. Evol.">
        <title>A High-Quality Reference Genome for a Parasitic Bivalve with Doubly Uniparental Inheritance (Bivalvia: Unionida).</title>
        <authorList>
            <person name="Smith C.H."/>
        </authorList>
    </citation>
    <scope>NUCLEOTIDE SEQUENCE</scope>
    <source>
        <strain evidence="2">CHS0354</strain>
    </source>
</reference>
<keyword evidence="1" id="KW-0238">DNA-binding</keyword>
<organism evidence="2 3">
    <name type="scientific">Potamilus streckersoni</name>
    <dbReference type="NCBI Taxonomy" id="2493646"/>
    <lineage>
        <taxon>Eukaryota</taxon>
        <taxon>Metazoa</taxon>
        <taxon>Spiralia</taxon>
        <taxon>Lophotrochozoa</taxon>
        <taxon>Mollusca</taxon>
        <taxon>Bivalvia</taxon>
        <taxon>Autobranchia</taxon>
        <taxon>Heteroconchia</taxon>
        <taxon>Palaeoheterodonta</taxon>
        <taxon>Unionida</taxon>
        <taxon>Unionoidea</taxon>
        <taxon>Unionidae</taxon>
        <taxon>Ambleminae</taxon>
        <taxon>Lampsilini</taxon>
        <taxon>Potamilus</taxon>
    </lineage>
</organism>
<dbReference type="AlphaFoldDB" id="A0AAE0SMD0"/>
<reference evidence="2" key="2">
    <citation type="journal article" date="2021" name="Genome Biol. Evol.">
        <title>Developing a high-quality reference genome for a parasitic bivalve with doubly uniparental inheritance (Bivalvia: Unionida).</title>
        <authorList>
            <person name="Smith C.H."/>
        </authorList>
    </citation>
    <scope>NUCLEOTIDE SEQUENCE</scope>
    <source>
        <strain evidence="2">CHS0354</strain>
        <tissue evidence="2">Mantle</tissue>
    </source>
</reference>
<dbReference type="EMBL" id="JAEAOA010001830">
    <property type="protein sequence ID" value="KAK3594190.1"/>
    <property type="molecule type" value="Genomic_DNA"/>
</dbReference>
<name>A0AAE0SMD0_9BIVA</name>
<dbReference type="Proteomes" id="UP001195483">
    <property type="component" value="Unassembled WGS sequence"/>
</dbReference>
<comment type="caution">
    <text evidence="2">The sequence shown here is derived from an EMBL/GenBank/DDBJ whole genome shotgun (WGS) entry which is preliminary data.</text>
</comment>
<feature type="non-terminal residue" evidence="2">
    <location>
        <position position="100"/>
    </location>
</feature>
<dbReference type="GO" id="GO:0003677">
    <property type="term" value="F:DNA binding"/>
    <property type="evidence" value="ECO:0007669"/>
    <property type="project" value="UniProtKB-KW"/>
</dbReference>
<sequence length="100" mass="11484">MPRSARHSVLTDVINHLWDAAISPATQTAYQAGLQHFLNFMVMTSKHQGSGLSHIAENTLFQYVAHCYGMHKLLYNTIKLYLCETDFKTHFYSKMDISVF</sequence>
<protein>
    <submittedName>
        <fullName evidence="2">Uncharacterized protein</fullName>
    </submittedName>
</protein>
<reference evidence="2" key="3">
    <citation type="submission" date="2023-05" db="EMBL/GenBank/DDBJ databases">
        <authorList>
            <person name="Smith C.H."/>
        </authorList>
    </citation>
    <scope>NUCLEOTIDE SEQUENCE</scope>
    <source>
        <strain evidence="2">CHS0354</strain>
        <tissue evidence="2">Mantle</tissue>
    </source>
</reference>
<evidence type="ECO:0000313" key="2">
    <source>
        <dbReference type="EMBL" id="KAK3594190.1"/>
    </source>
</evidence>
<dbReference type="Gene3D" id="1.10.150.130">
    <property type="match status" value="1"/>
</dbReference>